<dbReference type="InterPro" id="IPR036188">
    <property type="entry name" value="FAD/NAD-bd_sf"/>
</dbReference>
<evidence type="ECO:0000256" key="1">
    <source>
        <dbReference type="SAM" id="MobiDB-lite"/>
    </source>
</evidence>
<feature type="domain" description="RGS" evidence="2">
    <location>
        <begin position="610"/>
        <end position="724"/>
    </location>
</feature>
<dbReference type="Proteomes" id="UP000030693">
    <property type="component" value="Unassembled WGS sequence"/>
</dbReference>
<dbReference type="InterPro" id="IPR016137">
    <property type="entry name" value="RGS"/>
</dbReference>
<feature type="region of interest" description="Disordered" evidence="1">
    <location>
        <begin position="121"/>
        <end position="161"/>
    </location>
</feature>
<dbReference type="InterPro" id="IPR044926">
    <property type="entry name" value="RGS_subdomain_2"/>
</dbReference>
<evidence type="ECO:0000259" key="2">
    <source>
        <dbReference type="PROSITE" id="PS50132"/>
    </source>
</evidence>
<dbReference type="SMART" id="SM00315">
    <property type="entry name" value="RGS"/>
    <property type="match status" value="1"/>
</dbReference>
<feature type="compositionally biased region" description="Polar residues" evidence="1">
    <location>
        <begin position="175"/>
        <end position="189"/>
    </location>
</feature>
<feature type="compositionally biased region" description="Polar residues" evidence="1">
    <location>
        <begin position="383"/>
        <end position="399"/>
    </location>
</feature>
<dbReference type="SUPFAM" id="SSF51905">
    <property type="entry name" value="FAD/NAD(P)-binding domain"/>
    <property type="match status" value="1"/>
</dbReference>
<dbReference type="SUPFAM" id="SSF48097">
    <property type="entry name" value="Regulator of G-protein signaling, RGS"/>
    <property type="match status" value="1"/>
</dbReference>
<dbReference type="InterPro" id="IPR023753">
    <property type="entry name" value="FAD/NAD-binding_dom"/>
</dbReference>
<dbReference type="GeneID" id="20528345"/>
<sequence length="1121" mass="118356">MLFPFTSQSLIAAADSFRTQSPPSTAIEPTTSNPQLRPVSSSVNTDPSSAVAYSSSSTASTSAPSSSAAPPLAMVDAAPPPMTAPRSPGLLPTVLAVAIGGASSSRTPASLPFAMAAPLASTASSTDYIDDDDDDDDDHSLVLLPASIDPATPPAIAPSAPLSVFFSPARSTKVTPYRQVPSSLVTSPVGSPPLAPSEQPSSSTTTPTTTCPPSPCPPSPSSPPLQHMRPTTPDSDTCSLSSFLESLSAEDPASGVDSLKSPSDRSSIHSGALLEDPASLDPNYHHLSSSSSIAALPAANDDGPASLSQRGNSISTVSLASSTATGSSLNLQHLPTRVLVRSPSIVSSASTCSATSTSSSSSGKTSFLSRRKQATVGMPVSPAASNSTISSLASGPTVNAATSTSHSTRMHSASSTSSMHLDSPGGEHAGAGTHALPTAPTSSHGSPTGAFGMTKQSAFNHSEDFTTASTPASAPQTPIRPSHLQVSANDAILRAESSPGLAPASAAAGSAAASMPASPATSSQYLAAVTASTPGGGNSTPGSRSMSASPSINFSMERISSYDTRSEQAMGTIQRGARSVNMFSINRKMITDKLFNRSMMKSPADMLDFTVEDAVLNSDLRAALITFASSEFSEENVIFLGDVISLKRNRDWHRIEEMVREYIHTDSPMALNIEYKTRDTILKRVSLLTPEYLDSMTDDDDITLFDTAFKEIVRLVETNVFPRFKAQYLAARNVKPMVDVIDHTRRVVIVGGGMVGAYAALLLDQMPRFHVTLIDTKEYFEFTPGITQVFADPSKVDRFRLPHASYLRNGRIIVGHVNSITPTSVRVENVDHPCDYMIFASGSSYNSQIKGRNVTTAYRTKKVTNEFQILQRARRVLIIGGGAVGVQLAAEFAEKFPEKKISLVSSNPLLLRRLPSSAHQLAKMYLQSMGVQLILGERVIGIDQSGTILQTDKGTILECDKFYLAVGLIPQTKYLQNSLPSLVDEDGFITVTNTLQVEGYSHMFAGGDSSNLPCEKLAIAAASHGVTIARNICRLEKARPPLVLGEKGTASSSDRPIAQIVSIGGQTAIFAVRGMQAMANKKFLKTKDKFERDMINSLHHKAPIHVLLGKPPRPLKAGPRP</sequence>
<evidence type="ECO:0000313" key="4">
    <source>
        <dbReference type="Proteomes" id="UP000030693"/>
    </source>
</evidence>
<dbReference type="InterPro" id="IPR036305">
    <property type="entry name" value="RGS_sf"/>
</dbReference>
<feature type="compositionally biased region" description="Acidic residues" evidence="1">
    <location>
        <begin position="128"/>
        <end position="138"/>
    </location>
</feature>
<dbReference type="PANTHER" id="PTHR43735">
    <property type="entry name" value="APOPTOSIS-INDUCING FACTOR 1"/>
    <property type="match status" value="1"/>
</dbReference>
<feature type="region of interest" description="Disordered" evidence="1">
    <location>
        <begin position="14"/>
        <end position="88"/>
    </location>
</feature>
<dbReference type="OrthoDB" id="202203at2759"/>
<reference evidence="3" key="1">
    <citation type="submission" date="2013-04" db="EMBL/GenBank/DDBJ databases">
        <title>The Genome Sequence of Fonticula alba ATCC 38817.</title>
        <authorList>
            <consortium name="The Broad Institute Genomics Platform"/>
            <person name="Russ C."/>
            <person name="Cuomo C."/>
            <person name="Burger G."/>
            <person name="Gray M.W."/>
            <person name="Holland P.W.H."/>
            <person name="King N."/>
            <person name="Lang F.B.F."/>
            <person name="Roger A.J."/>
            <person name="Ruiz-Trillo I."/>
            <person name="Brown M."/>
            <person name="Walker B."/>
            <person name="Young S."/>
            <person name="Zeng Q."/>
            <person name="Gargeya S."/>
            <person name="Fitzgerald M."/>
            <person name="Haas B."/>
            <person name="Abouelleil A."/>
            <person name="Allen A.W."/>
            <person name="Alvarado L."/>
            <person name="Arachchi H.M."/>
            <person name="Berlin A.M."/>
            <person name="Chapman S.B."/>
            <person name="Gainer-Dewar J."/>
            <person name="Goldberg J."/>
            <person name="Griggs A."/>
            <person name="Gujja S."/>
            <person name="Hansen M."/>
            <person name="Howarth C."/>
            <person name="Imamovic A."/>
            <person name="Ireland A."/>
            <person name="Larimer J."/>
            <person name="McCowan C."/>
            <person name="Murphy C."/>
            <person name="Pearson M."/>
            <person name="Poon T.W."/>
            <person name="Priest M."/>
            <person name="Roberts A."/>
            <person name="Saif S."/>
            <person name="Shea T."/>
            <person name="Sisk P."/>
            <person name="Sykes S."/>
            <person name="Wortman J."/>
            <person name="Nusbaum C."/>
            <person name="Birren B."/>
        </authorList>
    </citation>
    <scope>NUCLEOTIDE SEQUENCE [LARGE SCALE GENOMIC DNA]</scope>
    <source>
        <strain evidence="3">ATCC 38817</strain>
    </source>
</reference>
<feature type="compositionally biased region" description="Low complexity" evidence="1">
    <location>
        <begin position="200"/>
        <end position="209"/>
    </location>
</feature>
<feature type="compositionally biased region" description="Polar residues" evidence="1">
    <location>
        <begin position="17"/>
        <end position="46"/>
    </location>
</feature>
<dbReference type="GO" id="GO:0004174">
    <property type="term" value="F:electron-transferring-flavoprotein dehydrogenase activity"/>
    <property type="evidence" value="ECO:0007669"/>
    <property type="project" value="TreeGrafter"/>
</dbReference>
<dbReference type="eggNOG" id="KOG2495">
    <property type="taxonomic scope" value="Eukaryota"/>
</dbReference>
<dbReference type="PRINTS" id="PR00368">
    <property type="entry name" value="FADPNR"/>
</dbReference>
<gene>
    <name evidence="3" type="ORF">H696_03620</name>
</gene>
<feature type="region of interest" description="Disordered" evidence="1">
    <location>
        <begin position="531"/>
        <end position="550"/>
    </location>
</feature>
<proteinExistence type="predicted"/>
<dbReference type="PROSITE" id="PS50132">
    <property type="entry name" value="RGS"/>
    <property type="match status" value="1"/>
</dbReference>
<dbReference type="EMBL" id="KB932205">
    <property type="protein sequence ID" value="KCV70160.1"/>
    <property type="molecule type" value="Genomic_DNA"/>
</dbReference>
<keyword evidence="4" id="KW-1185">Reference proteome</keyword>
<dbReference type="PRINTS" id="PR00469">
    <property type="entry name" value="PNDRDTASEII"/>
</dbReference>
<feature type="compositionally biased region" description="Low complexity" evidence="1">
    <location>
        <begin position="400"/>
        <end position="420"/>
    </location>
</feature>
<feature type="region of interest" description="Disordered" evidence="1">
    <location>
        <begin position="175"/>
        <end position="270"/>
    </location>
</feature>
<accession>A0A058Z7B1</accession>
<evidence type="ECO:0000313" key="3">
    <source>
        <dbReference type="EMBL" id="KCV70160.1"/>
    </source>
</evidence>
<dbReference type="Gene3D" id="3.50.50.100">
    <property type="match status" value="1"/>
</dbReference>
<feature type="region of interest" description="Disordered" evidence="1">
    <location>
        <begin position="350"/>
        <end position="454"/>
    </location>
</feature>
<feature type="compositionally biased region" description="Low complexity" evidence="1">
    <location>
        <begin position="350"/>
        <end position="368"/>
    </location>
</feature>
<dbReference type="RefSeq" id="XP_009495766.1">
    <property type="nucleotide sequence ID" value="XM_009497491.1"/>
</dbReference>
<dbReference type="Pfam" id="PF00615">
    <property type="entry name" value="RGS"/>
    <property type="match status" value="1"/>
</dbReference>
<name>A0A058Z7B1_FONAL</name>
<dbReference type="GO" id="GO:0005737">
    <property type="term" value="C:cytoplasm"/>
    <property type="evidence" value="ECO:0007669"/>
    <property type="project" value="TreeGrafter"/>
</dbReference>
<feature type="compositionally biased region" description="Pro residues" evidence="1">
    <location>
        <begin position="210"/>
        <end position="223"/>
    </location>
</feature>
<dbReference type="AlphaFoldDB" id="A0A058Z7B1"/>
<dbReference type="Pfam" id="PF07992">
    <property type="entry name" value="Pyr_redox_2"/>
    <property type="match status" value="1"/>
</dbReference>
<dbReference type="GO" id="GO:0050660">
    <property type="term" value="F:flavin adenine dinucleotide binding"/>
    <property type="evidence" value="ECO:0007669"/>
    <property type="project" value="TreeGrafter"/>
</dbReference>
<dbReference type="PANTHER" id="PTHR43735:SF6">
    <property type="entry name" value="FAD_NAD(P)-BINDING DOMAIN-CONTAINING PROTEIN"/>
    <property type="match status" value="1"/>
</dbReference>
<protein>
    <recommendedName>
        <fullName evidence="2">RGS domain-containing protein</fullName>
    </recommendedName>
</protein>
<organism evidence="3">
    <name type="scientific">Fonticula alba</name>
    <name type="common">Slime mold</name>
    <dbReference type="NCBI Taxonomy" id="691883"/>
    <lineage>
        <taxon>Eukaryota</taxon>
        <taxon>Rotosphaerida</taxon>
        <taxon>Fonticulaceae</taxon>
        <taxon>Fonticula</taxon>
    </lineage>
</organism>
<feature type="compositionally biased region" description="Low complexity" evidence="1">
    <location>
        <begin position="47"/>
        <end position="71"/>
    </location>
</feature>
<dbReference type="Gene3D" id="1.10.167.10">
    <property type="entry name" value="Regulator of G-protein Signalling 4, domain 2"/>
    <property type="match status" value="1"/>
</dbReference>